<dbReference type="Pfam" id="PF13561">
    <property type="entry name" value="adh_short_C2"/>
    <property type="match status" value="1"/>
</dbReference>
<evidence type="ECO:0000313" key="4">
    <source>
        <dbReference type="EMBL" id="NMH77162.1"/>
    </source>
</evidence>
<reference evidence="4 5" key="1">
    <citation type="submission" date="2020-04" db="EMBL/GenBank/DDBJ databases">
        <authorList>
            <person name="Klaysubun C."/>
            <person name="Duangmal K."/>
            <person name="Lipun K."/>
        </authorList>
    </citation>
    <scope>NUCLEOTIDE SEQUENCE [LARGE SCALE GENOMIC DNA]</scope>
    <source>
        <strain evidence="4 5">JCM 11839</strain>
    </source>
</reference>
<evidence type="ECO:0000313" key="5">
    <source>
        <dbReference type="Proteomes" id="UP001296706"/>
    </source>
</evidence>
<dbReference type="PANTHER" id="PTHR42760">
    <property type="entry name" value="SHORT-CHAIN DEHYDROGENASES/REDUCTASES FAMILY MEMBER"/>
    <property type="match status" value="1"/>
</dbReference>
<dbReference type="PRINTS" id="PR00080">
    <property type="entry name" value="SDRFAMILY"/>
</dbReference>
<comment type="caution">
    <text evidence="4">The sequence shown here is derived from an EMBL/GenBank/DDBJ whole genome shotgun (WGS) entry which is preliminary data.</text>
</comment>
<dbReference type="Proteomes" id="UP001296706">
    <property type="component" value="Unassembled WGS sequence"/>
</dbReference>
<protein>
    <submittedName>
        <fullName evidence="4">SDR family oxidoreductase</fullName>
    </submittedName>
</protein>
<dbReference type="PRINTS" id="PR00081">
    <property type="entry name" value="GDHRDH"/>
</dbReference>
<name>A0ABX1R9U6_9PSEU</name>
<dbReference type="SMART" id="SM00822">
    <property type="entry name" value="PKS_KR"/>
    <property type="match status" value="1"/>
</dbReference>
<keyword evidence="2" id="KW-0560">Oxidoreductase</keyword>
<organism evidence="4 5">
    <name type="scientific">Pseudonocardia xinjiangensis</name>
    <dbReference type="NCBI Taxonomy" id="75289"/>
    <lineage>
        <taxon>Bacteria</taxon>
        <taxon>Bacillati</taxon>
        <taxon>Actinomycetota</taxon>
        <taxon>Actinomycetes</taxon>
        <taxon>Pseudonocardiales</taxon>
        <taxon>Pseudonocardiaceae</taxon>
        <taxon>Pseudonocardia</taxon>
    </lineage>
</organism>
<evidence type="ECO:0000256" key="2">
    <source>
        <dbReference type="ARBA" id="ARBA00023002"/>
    </source>
</evidence>
<dbReference type="PANTHER" id="PTHR42760:SF133">
    <property type="entry name" value="3-OXOACYL-[ACYL-CARRIER-PROTEIN] REDUCTASE"/>
    <property type="match status" value="1"/>
</dbReference>
<dbReference type="PROSITE" id="PS00061">
    <property type="entry name" value="ADH_SHORT"/>
    <property type="match status" value="1"/>
</dbReference>
<dbReference type="SUPFAM" id="SSF51735">
    <property type="entry name" value="NAD(P)-binding Rossmann-fold domains"/>
    <property type="match status" value="1"/>
</dbReference>
<evidence type="ECO:0000259" key="3">
    <source>
        <dbReference type="SMART" id="SM00822"/>
    </source>
</evidence>
<comment type="similarity">
    <text evidence="1">Belongs to the short-chain dehydrogenases/reductases (SDR) family.</text>
</comment>
<keyword evidence="5" id="KW-1185">Reference proteome</keyword>
<proteinExistence type="inferred from homology"/>
<gene>
    <name evidence="4" type="ORF">HF577_08655</name>
</gene>
<dbReference type="CDD" id="cd05233">
    <property type="entry name" value="SDR_c"/>
    <property type="match status" value="1"/>
</dbReference>
<dbReference type="InterPro" id="IPR002347">
    <property type="entry name" value="SDR_fam"/>
</dbReference>
<accession>A0ABX1R9U6</accession>
<evidence type="ECO:0000256" key="1">
    <source>
        <dbReference type="ARBA" id="ARBA00006484"/>
    </source>
</evidence>
<sequence length="252" mass="26124">MAFDGVVVLVTGGSRGIGRAAALEFAAAGATVAIQYRQDREAADEVLVALGGGPHIALQADVADPAQVQTLVRSVVDRLGRVDVLVNNAGVYTRHPVLDTDYATWQEAWRETIDTNLVGPANLVHCVVPHMVRNGGGRIVNVTSRGAFRGEPDHPAYGASKAGLNSFSQSLAQALAPHGIYVTAVAPGFVETDMAAPYLHGPGGDAVRAQSPLGRAATPEEIARVIVFLASPGTESAVGAIVDVNGASYLRT</sequence>
<dbReference type="InterPro" id="IPR036291">
    <property type="entry name" value="NAD(P)-bd_dom_sf"/>
</dbReference>
<dbReference type="Gene3D" id="3.40.50.720">
    <property type="entry name" value="NAD(P)-binding Rossmann-like Domain"/>
    <property type="match status" value="1"/>
</dbReference>
<dbReference type="RefSeq" id="WP_169395234.1">
    <property type="nucleotide sequence ID" value="NZ_BAAAJH010000028.1"/>
</dbReference>
<dbReference type="InterPro" id="IPR020904">
    <property type="entry name" value="Sc_DH/Rdtase_CS"/>
</dbReference>
<dbReference type="InterPro" id="IPR057326">
    <property type="entry name" value="KR_dom"/>
</dbReference>
<feature type="domain" description="Ketoreductase" evidence="3">
    <location>
        <begin position="6"/>
        <end position="193"/>
    </location>
</feature>
<dbReference type="EMBL" id="JAAXKY010000019">
    <property type="protein sequence ID" value="NMH77162.1"/>
    <property type="molecule type" value="Genomic_DNA"/>
</dbReference>